<dbReference type="InterPro" id="IPR036955">
    <property type="entry name" value="AP2/ERF_dom_sf"/>
</dbReference>
<dbReference type="GO" id="GO:0003700">
    <property type="term" value="F:DNA-binding transcription factor activity"/>
    <property type="evidence" value="ECO:0007669"/>
    <property type="project" value="InterPro"/>
</dbReference>
<dbReference type="Gramene" id="Kaladp0048s0853.4.v1.1">
    <property type="protein sequence ID" value="Kaladp0048s0853.4.v1.1.CDS.1"/>
    <property type="gene ID" value="Kaladp0048s0853.v1.1"/>
</dbReference>
<evidence type="ECO:0000256" key="5">
    <source>
        <dbReference type="ARBA" id="ARBA00023242"/>
    </source>
</evidence>
<dbReference type="EnsemblPlants" id="Kaladp0048s0853.3.v1.1">
    <property type="protein sequence ID" value="Kaladp0048s0853.3.v1.1.CDS.1"/>
    <property type="gene ID" value="Kaladp0048s0853.v1.1"/>
</dbReference>
<feature type="compositionally biased region" description="Basic and acidic residues" evidence="6">
    <location>
        <begin position="56"/>
        <end position="67"/>
    </location>
</feature>
<proteinExistence type="predicted"/>
<dbReference type="CDD" id="cd00018">
    <property type="entry name" value="AP2"/>
    <property type="match status" value="1"/>
</dbReference>
<comment type="subcellular location">
    <subcellularLocation>
        <location evidence="1">Nucleus</location>
    </subcellularLocation>
</comment>
<evidence type="ECO:0000256" key="1">
    <source>
        <dbReference type="ARBA" id="ARBA00004123"/>
    </source>
</evidence>
<dbReference type="Gramene" id="Kaladp0048s0853.2.v1.1">
    <property type="protein sequence ID" value="Kaladp0048s0853.2.v1.1.CDS.1"/>
    <property type="gene ID" value="Kaladp0048s0853.v1.1"/>
</dbReference>
<keyword evidence="9" id="KW-1185">Reference proteome</keyword>
<evidence type="ECO:0000313" key="8">
    <source>
        <dbReference type="EnsemblPlants" id="Kaladp0048s0853.4.v1.1.CDS.1"/>
    </source>
</evidence>
<dbReference type="Proteomes" id="UP000594263">
    <property type="component" value="Unplaced"/>
</dbReference>
<dbReference type="Pfam" id="PF00847">
    <property type="entry name" value="AP2"/>
    <property type="match status" value="1"/>
</dbReference>
<accession>A0A7N0U0S3</accession>
<evidence type="ECO:0000313" key="9">
    <source>
        <dbReference type="Proteomes" id="UP000594263"/>
    </source>
</evidence>
<keyword evidence="5" id="KW-0539">Nucleus</keyword>
<sequence>MRSPRRDMDGFESVQKVRIFCNDPYATESDSSSDEEDHLVGDRTRPGKRYVQEILIRGDGKSERNKQNEIAQRSGGFRLAESSRKGKSSTMYKGVRRRKWGKFAAEIRDPFQKTRVWLGTFDTAEEAADAYRRKEIEYKKLVAEKRSLLVKTCSAFVTPPGPSSSDDTADFCSLHSPSSVLDVTGAAGRQDRRSTGPDHRVKEESSFMMEEEVLISTFLKEPIFSAELSSVFDDSKLFMCESDQYLNGSSSGLLSADGVTDSGADADLDLALDAGFGWASDEFAWIDETLNIEPSTLLCINGDSTA</sequence>
<dbReference type="Gramene" id="Kaladp0048s0853.3.v1.1">
    <property type="protein sequence ID" value="Kaladp0048s0853.3.v1.1.CDS.1"/>
    <property type="gene ID" value="Kaladp0048s0853.v1.1"/>
</dbReference>
<dbReference type="SMART" id="SM00380">
    <property type="entry name" value="AP2"/>
    <property type="match status" value="1"/>
</dbReference>
<dbReference type="OMA" id="NGFTRMK"/>
<organism evidence="8 9">
    <name type="scientific">Kalanchoe fedtschenkoi</name>
    <name type="common">Lavender scallops</name>
    <name type="synonym">South American air plant</name>
    <dbReference type="NCBI Taxonomy" id="63787"/>
    <lineage>
        <taxon>Eukaryota</taxon>
        <taxon>Viridiplantae</taxon>
        <taxon>Streptophyta</taxon>
        <taxon>Embryophyta</taxon>
        <taxon>Tracheophyta</taxon>
        <taxon>Spermatophyta</taxon>
        <taxon>Magnoliopsida</taxon>
        <taxon>eudicotyledons</taxon>
        <taxon>Gunneridae</taxon>
        <taxon>Pentapetalae</taxon>
        <taxon>Saxifragales</taxon>
        <taxon>Crassulaceae</taxon>
        <taxon>Kalanchoe</taxon>
    </lineage>
</organism>
<dbReference type="EnsemblPlants" id="Kaladp0048s0853.5.v1.1">
    <property type="protein sequence ID" value="Kaladp0048s0853.5.v1.1.CDS.1"/>
    <property type="gene ID" value="Kaladp0048s0853.v1.1"/>
</dbReference>
<dbReference type="EnsemblPlants" id="Kaladp0048s0853.4.v1.1">
    <property type="protein sequence ID" value="Kaladp0048s0853.4.v1.1.CDS.1"/>
    <property type="gene ID" value="Kaladp0048s0853.v1.1"/>
</dbReference>
<evidence type="ECO:0000256" key="6">
    <source>
        <dbReference type="SAM" id="MobiDB-lite"/>
    </source>
</evidence>
<evidence type="ECO:0000256" key="3">
    <source>
        <dbReference type="ARBA" id="ARBA00023125"/>
    </source>
</evidence>
<dbReference type="AlphaFoldDB" id="A0A7N0U0S3"/>
<feature type="domain" description="AP2/ERF" evidence="7">
    <location>
        <begin position="91"/>
        <end position="149"/>
    </location>
</feature>
<dbReference type="Gene3D" id="3.30.730.10">
    <property type="entry name" value="AP2/ERF domain"/>
    <property type="match status" value="1"/>
</dbReference>
<evidence type="ECO:0000256" key="4">
    <source>
        <dbReference type="ARBA" id="ARBA00023163"/>
    </source>
</evidence>
<dbReference type="Gramene" id="Kaladp0048s0853.1.v1.1">
    <property type="protein sequence ID" value="Kaladp0048s0853.1.v1.1.CDS.1"/>
    <property type="gene ID" value="Kaladp0048s0853.v1.1"/>
</dbReference>
<evidence type="ECO:0000256" key="2">
    <source>
        <dbReference type="ARBA" id="ARBA00023015"/>
    </source>
</evidence>
<protein>
    <recommendedName>
        <fullName evidence="7">AP2/ERF domain-containing protein</fullName>
    </recommendedName>
</protein>
<dbReference type="InterPro" id="IPR050913">
    <property type="entry name" value="AP2/ERF_ERF"/>
</dbReference>
<keyword evidence="4" id="KW-0804">Transcription</keyword>
<dbReference type="Gramene" id="Kaladp0048s0853.5.v1.1">
    <property type="protein sequence ID" value="Kaladp0048s0853.5.v1.1.CDS.1"/>
    <property type="gene ID" value="Kaladp0048s0853.v1.1"/>
</dbReference>
<evidence type="ECO:0000259" key="7">
    <source>
        <dbReference type="PROSITE" id="PS51032"/>
    </source>
</evidence>
<dbReference type="EnsemblPlants" id="Kaladp0048s0853.1.v1.1">
    <property type="protein sequence ID" value="Kaladp0048s0853.1.v1.1.CDS.1"/>
    <property type="gene ID" value="Kaladp0048s0853.v1.1"/>
</dbReference>
<feature type="region of interest" description="Disordered" evidence="6">
    <location>
        <begin position="24"/>
        <end position="91"/>
    </location>
</feature>
<dbReference type="GO" id="GO:0003677">
    <property type="term" value="F:DNA binding"/>
    <property type="evidence" value="ECO:0007669"/>
    <property type="project" value="UniProtKB-KW"/>
</dbReference>
<name>A0A7N0U0S3_KALFE</name>
<dbReference type="GO" id="GO:0005634">
    <property type="term" value="C:nucleus"/>
    <property type="evidence" value="ECO:0007669"/>
    <property type="project" value="UniProtKB-SubCell"/>
</dbReference>
<keyword evidence="2" id="KW-0805">Transcription regulation</keyword>
<dbReference type="PROSITE" id="PS51032">
    <property type="entry name" value="AP2_ERF"/>
    <property type="match status" value="1"/>
</dbReference>
<keyword evidence="3" id="KW-0238">DNA-binding</keyword>
<dbReference type="EnsemblPlants" id="Kaladp0048s0853.2.v1.1">
    <property type="protein sequence ID" value="Kaladp0048s0853.2.v1.1.CDS.1"/>
    <property type="gene ID" value="Kaladp0048s0853.v1.1"/>
</dbReference>
<dbReference type="PANTHER" id="PTHR31194:SF187">
    <property type="entry name" value="ETHYLENE-RESPONSIVE TRANSCRIPTION FACTOR ERF118-LIKE"/>
    <property type="match status" value="1"/>
</dbReference>
<dbReference type="PANTHER" id="PTHR31194">
    <property type="entry name" value="SHN SHINE , DNA BINDING / TRANSCRIPTION FACTOR"/>
    <property type="match status" value="1"/>
</dbReference>
<reference evidence="8" key="1">
    <citation type="submission" date="2021-01" db="UniProtKB">
        <authorList>
            <consortium name="EnsemblPlants"/>
        </authorList>
    </citation>
    <scope>IDENTIFICATION</scope>
</reference>
<dbReference type="InterPro" id="IPR001471">
    <property type="entry name" value="AP2/ERF_dom"/>
</dbReference>
<dbReference type="PRINTS" id="PR00367">
    <property type="entry name" value="ETHRSPELEMNT"/>
</dbReference>
<dbReference type="SUPFAM" id="SSF54171">
    <property type="entry name" value="DNA-binding domain"/>
    <property type="match status" value="1"/>
</dbReference>
<dbReference type="InterPro" id="IPR016177">
    <property type="entry name" value="DNA-bd_dom_sf"/>
</dbReference>